<comment type="similarity">
    <text evidence="1">Belongs to the acyl coenzyme A hydrolase family.</text>
</comment>
<dbReference type="Pfam" id="PF03061">
    <property type="entry name" value="4HBT"/>
    <property type="match status" value="1"/>
</dbReference>
<dbReference type="RefSeq" id="WP_113034511.1">
    <property type="nucleotide sequence ID" value="NZ_QMFB01000021.1"/>
</dbReference>
<dbReference type="GO" id="GO:0009062">
    <property type="term" value="P:fatty acid catabolic process"/>
    <property type="evidence" value="ECO:0007669"/>
    <property type="project" value="TreeGrafter"/>
</dbReference>
<evidence type="ECO:0000313" key="7">
    <source>
        <dbReference type="Proteomes" id="UP000250369"/>
    </source>
</evidence>
<evidence type="ECO:0000313" key="6">
    <source>
        <dbReference type="EMBL" id="RAV16430.1"/>
    </source>
</evidence>
<dbReference type="OrthoDB" id="9791628at2"/>
<dbReference type="AlphaFoldDB" id="A0A329M969"/>
<proteinExistence type="inferred from homology"/>
<dbReference type="GO" id="GO:0006637">
    <property type="term" value="P:acyl-CoA metabolic process"/>
    <property type="evidence" value="ECO:0007669"/>
    <property type="project" value="TreeGrafter"/>
</dbReference>
<name>A0A329M969_9BACL</name>
<dbReference type="Proteomes" id="UP000250369">
    <property type="component" value="Unassembled WGS sequence"/>
</dbReference>
<evidence type="ECO:0000259" key="5">
    <source>
        <dbReference type="PROSITE" id="PS51770"/>
    </source>
</evidence>
<dbReference type="PROSITE" id="PS51770">
    <property type="entry name" value="HOTDOG_ACOT"/>
    <property type="match status" value="1"/>
</dbReference>
<dbReference type="PANTHER" id="PTHR11049">
    <property type="entry name" value="ACYL COENZYME A THIOESTER HYDROLASE"/>
    <property type="match status" value="1"/>
</dbReference>
<dbReference type="GO" id="GO:0052816">
    <property type="term" value="F:long-chain fatty acyl-CoA hydrolase activity"/>
    <property type="evidence" value="ECO:0007669"/>
    <property type="project" value="TreeGrafter"/>
</dbReference>
<evidence type="ECO:0000256" key="4">
    <source>
        <dbReference type="SAM" id="MobiDB-lite"/>
    </source>
</evidence>
<dbReference type="SUPFAM" id="SSF54637">
    <property type="entry name" value="Thioesterase/thiol ester dehydrase-isomerase"/>
    <property type="match status" value="1"/>
</dbReference>
<keyword evidence="7" id="KW-1185">Reference proteome</keyword>
<reference evidence="6 7" key="1">
    <citation type="journal article" date="2009" name="Int. J. Syst. Evol. Microbiol.">
        <title>Paenibacillus contaminans sp. nov., isolated from a contaminated laboratory plate.</title>
        <authorList>
            <person name="Chou J.H."/>
            <person name="Lee J.H."/>
            <person name="Lin M.C."/>
            <person name="Chang P.S."/>
            <person name="Arun A.B."/>
            <person name="Young C.C."/>
            <person name="Chen W.M."/>
        </authorList>
    </citation>
    <scope>NUCLEOTIDE SEQUENCE [LARGE SCALE GENOMIC DNA]</scope>
    <source>
        <strain evidence="6 7">CKOBP-6</strain>
    </source>
</reference>
<organism evidence="6 7">
    <name type="scientific">Paenibacillus contaminans</name>
    <dbReference type="NCBI Taxonomy" id="450362"/>
    <lineage>
        <taxon>Bacteria</taxon>
        <taxon>Bacillati</taxon>
        <taxon>Bacillota</taxon>
        <taxon>Bacilli</taxon>
        <taxon>Bacillales</taxon>
        <taxon>Paenibacillaceae</taxon>
        <taxon>Paenibacillus</taxon>
    </lineage>
</organism>
<protein>
    <submittedName>
        <fullName evidence="6">Acyl-CoA thioesterase</fullName>
    </submittedName>
</protein>
<feature type="compositionally biased region" description="Basic and acidic residues" evidence="4">
    <location>
        <begin position="147"/>
        <end position="161"/>
    </location>
</feature>
<evidence type="ECO:0000256" key="3">
    <source>
        <dbReference type="PROSITE-ProRule" id="PRU01106"/>
    </source>
</evidence>
<dbReference type="Gene3D" id="3.10.129.10">
    <property type="entry name" value="Hotdog Thioesterase"/>
    <property type="match status" value="1"/>
</dbReference>
<comment type="caution">
    <text evidence="6">The sequence shown here is derived from an EMBL/GenBank/DDBJ whole genome shotgun (WGS) entry which is preliminary data.</text>
</comment>
<evidence type="ECO:0000256" key="1">
    <source>
        <dbReference type="ARBA" id="ARBA00010458"/>
    </source>
</evidence>
<dbReference type="CDD" id="cd03442">
    <property type="entry name" value="BFIT_BACH"/>
    <property type="match status" value="1"/>
</dbReference>
<dbReference type="InterPro" id="IPR029069">
    <property type="entry name" value="HotDog_dom_sf"/>
</dbReference>
<dbReference type="EMBL" id="QMFB01000021">
    <property type="protein sequence ID" value="RAV16430.1"/>
    <property type="molecule type" value="Genomic_DNA"/>
</dbReference>
<feature type="domain" description="HotDog ACOT-type" evidence="5">
    <location>
        <begin position="8"/>
        <end position="120"/>
    </location>
</feature>
<evidence type="ECO:0000256" key="2">
    <source>
        <dbReference type="ARBA" id="ARBA00022801"/>
    </source>
</evidence>
<dbReference type="GO" id="GO:0005829">
    <property type="term" value="C:cytosol"/>
    <property type="evidence" value="ECO:0007669"/>
    <property type="project" value="TreeGrafter"/>
</dbReference>
<feature type="region of interest" description="Disordered" evidence="4">
    <location>
        <begin position="132"/>
        <end position="174"/>
    </location>
</feature>
<keyword evidence="2 3" id="KW-0378">Hydrolase</keyword>
<dbReference type="PANTHER" id="PTHR11049:SF24">
    <property type="entry name" value="CYTOSOLIC ACYL COENZYME A THIOESTER HYDROLASE"/>
    <property type="match status" value="1"/>
</dbReference>
<dbReference type="InterPro" id="IPR033120">
    <property type="entry name" value="HOTDOG_ACOT"/>
</dbReference>
<accession>A0A329M969</accession>
<sequence length="174" mass="19177">MSAIKKAGESRSVNSSYVLPPDTNNHGTLFGGKLMAYIDDVAARAAMRHAGLPIVTASTDSIDFLHPIKVGHEVFLEAIVTWTNKTSMEVFVKVIGENLLTCERTVCATSFLTYVALGKDGRPADVPKVVPETPDEKLLHETAPARAEARRQRRSESKRLAETFGIKRPWEPEM</sequence>
<dbReference type="InterPro" id="IPR040170">
    <property type="entry name" value="Cytosol_ACT"/>
</dbReference>
<dbReference type="InterPro" id="IPR006683">
    <property type="entry name" value="Thioestr_dom"/>
</dbReference>
<gene>
    <name evidence="6" type="ORF">DQG23_28880</name>
</gene>